<comment type="similarity">
    <text evidence="1 6">Belongs to the methyltransferase superfamily. PrmA family.</text>
</comment>
<proteinExistence type="inferred from homology"/>
<evidence type="ECO:0000256" key="5">
    <source>
        <dbReference type="ARBA" id="ARBA00022691"/>
    </source>
</evidence>
<keyword evidence="7" id="KW-0687">Ribonucleoprotein</keyword>
<dbReference type="SUPFAM" id="SSF53335">
    <property type="entry name" value="S-adenosyl-L-methionine-dependent methyltransferases"/>
    <property type="match status" value="1"/>
</dbReference>
<keyword evidence="7" id="KW-0689">Ribosomal protein</keyword>
<dbReference type="InterPro" id="IPR050078">
    <property type="entry name" value="Ribosomal_L11_MeTrfase_PrmA"/>
</dbReference>
<evidence type="ECO:0000256" key="2">
    <source>
        <dbReference type="ARBA" id="ARBA00022490"/>
    </source>
</evidence>
<dbReference type="EMBL" id="JAQNDO010000001">
    <property type="protein sequence ID" value="MDC0749340.1"/>
    <property type="molecule type" value="Genomic_DNA"/>
</dbReference>
<reference evidence="7 8" key="1">
    <citation type="submission" date="2022-11" db="EMBL/GenBank/DDBJ databases">
        <title>Minimal conservation of predation-associated metabolite biosynthetic gene clusters underscores biosynthetic potential of Myxococcota including descriptions for ten novel species: Archangium lansinium sp. nov., Myxococcus landrumus sp. nov., Nannocystis bai.</title>
        <authorList>
            <person name="Ahearne A."/>
            <person name="Stevens C."/>
            <person name="Dowd S."/>
        </authorList>
    </citation>
    <scope>NUCLEOTIDE SEQUENCE [LARGE SCALE GENOMIC DNA]</scope>
    <source>
        <strain evidence="7 8">RJM3</strain>
    </source>
</reference>
<dbReference type="CDD" id="cd02440">
    <property type="entry name" value="AdoMet_MTases"/>
    <property type="match status" value="1"/>
</dbReference>
<dbReference type="HAMAP" id="MF_00735">
    <property type="entry name" value="Methyltr_PrmA"/>
    <property type="match status" value="1"/>
</dbReference>
<dbReference type="InterPro" id="IPR029063">
    <property type="entry name" value="SAM-dependent_MTases_sf"/>
</dbReference>
<evidence type="ECO:0000256" key="6">
    <source>
        <dbReference type="HAMAP-Rule" id="MF_00735"/>
    </source>
</evidence>
<comment type="catalytic activity">
    <reaction evidence="6">
        <text>L-lysyl-[protein] + 3 S-adenosyl-L-methionine = N(6),N(6),N(6)-trimethyl-L-lysyl-[protein] + 3 S-adenosyl-L-homocysteine + 3 H(+)</text>
        <dbReference type="Rhea" id="RHEA:54192"/>
        <dbReference type="Rhea" id="RHEA-COMP:9752"/>
        <dbReference type="Rhea" id="RHEA-COMP:13826"/>
        <dbReference type="ChEBI" id="CHEBI:15378"/>
        <dbReference type="ChEBI" id="CHEBI:29969"/>
        <dbReference type="ChEBI" id="CHEBI:57856"/>
        <dbReference type="ChEBI" id="CHEBI:59789"/>
        <dbReference type="ChEBI" id="CHEBI:61961"/>
    </reaction>
</comment>
<feature type="binding site" evidence="6">
    <location>
        <position position="185"/>
    </location>
    <ligand>
        <name>S-adenosyl-L-methionine</name>
        <dbReference type="ChEBI" id="CHEBI:59789"/>
    </ligand>
</feature>
<dbReference type="Proteomes" id="UP001221411">
    <property type="component" value="Unassembled WGS sequence"/>
</dbReference>
<dbReference type="PANTHER" id="PTHR43648">
    <property type="entry name" value="ELECTRON TRANSFER FLAVOPROTEIN BETA SUBUNIT LYSINE METHYLTRANSFERASE"/>
    <property type="match status" value="1"/>
</dbReference>
<sequence>MTEPVYPFVAVDVPRDRAEELGATLFDLGAMGVEERDEQTLAKGAGSGKVTLVASFSTREEADQAIAALVEEDPSLAPRIEEIVGDAWRDAWKQHFEPFQFTPDVIVVPPWVAYEKKRADEHVLELEPGRAFGTGLHATTALVAEMLHDRKSSLSGARVLDVGTGSGILALVALIYGAASALAIDNDAEVIDVVRENAERNHLADRIVVREQTIESVTEPFPVVLANIETRVLRPIAEDLARAVSPAARRGLRPDEPGSAPEPPAGLLILSGILAAEHDEIIARYTSLARPLRHLETRRRGDGTGDDWVAIAFAAS</sequence>
<name>A0ABT5F5I0_9BACT</name>
<dbReference type="GO" id="GO:0032259">
    <property type="term" value="P:methylation"/>
    <property type="evidence" value="ECO:0007669"/>
    <property type="project" value="UniProtKB-KW"/>
</dbReference>
<keyword evidence="4 6" id="KW-0808">Transferase</keyword>
<dbReference type="GO" id="GO:0005840">
    <property type="term" value="C:ribosome"/>
    <property type="evidence" value="ECO:0007669"/>
    <property type="project" value="UniProtKB-KW"/>
</dbReference>
<comment type="function">
    <text evidence="6">Methylates ribosomal protein L11.</text>
</comment>
<feature type="binding site" evidence="6">
    <location>
        <position position="163"/>
    </location>
    <ligand>
        <name>S-adenosyl-L-methionine</name>
        <dbReference type="ChEBI" id="CHEBI:59789"/>
    </ligand>
</feature>
<feature type="binding site" evidence="6">
    <location>
        <position position="140"/>
    </location>
    <ligand>
        <name>S-adenosyl-L-methionine</name>
        <dbReference type="ChEBI" id="CHEBI:59789"/>
    </ligand>
</feature>
<dbReference type="PIRSF" id="PIRSF000401">
    <property type="entry name" value="RPL11_MTase"/>
    <property type="match status" value="1"/>
</dbReference>
<gene>
    <name evidence="6" type="primary">prmA</name>
    <name evidence="7" type="ORF">POL67_48880</name>
</gene>
<keyword evidence="8" id="KW-1185">Reference proteome</keyword>
<dbReference type="PANTHER" id="PTHR43648:SF1">
    <property type="entry name" value="ELECTRON TRANSFER FLAVOPROTEIN BETA SUBUNIT LYSINE METHYLTRANSFERASE"/>
    <property type="match status" value="1"/>
</dbReference>
<dbReference type="EC" id="2.1.1.-" evidence="6"/>
<dbReference type="Gene3D" id="3.40.50.150">
    <property type="entry name" value="Vaccinia Virus protein VP39"/>
    <property type="match status" value="1"/>
</dbReference>
<evidence type="ECO:0000256" key="1">
    <source>
        <dbReference type="ARBA" id="ARBA00009741"/>
    </source>
</evidence>
<accession>A0ABT5F5I0</accession>
<organism evidence="7 8">
    <name type="scientific">Polyangium mundeleinium</name>
    <dbReference type="NCBI Taxonomy" id="2995306"/>
    <lineage>
        <taxon>Bacteria</taxon>
        <taxon>Pseudomonadati</taxon>
        <taxon>Myxococcota</taxon>
        <taxon>Polyangia</taxon>
        <taxon>Polyangiales</taxon>
        <taxon>Polyangiaceae</taxon>
        <taxon>Polyangium</taxon>
    </lineage>
</organism>
<dbReference type="GO" id="GO:0008168">
    <property type="term" value="F:methyltransferase activity"/>
    <property type="evidence" value="ECO:0007669"/>
    <property type="project" value="UniProtKB-KW"/>
</dbReference>
<keyword evidence="2 6" id="KW-0963">Cytoplasm</keyword>
<keyword evidence="3 6" id="KW-0489">Methyltransferase</keyword>
<protein>
    <recommendedName>
        <fullName evidence="6">Ribosomal protein L11 methyltransferase</fullName>
        <shortName evidence="6">L11 Mtase</shortName>
        <ecNumber evidence="6">2.1.1.-</ecNumber>
    </recommendedName>
</protein>
<evidence type="ECO:0000313" key="7">
    <source>
        <dbReference type="EMBL" id="MDC0749340.1"/>
    </source>
</evidence>
<dbReference type="RefSeq" id="WP_271929082.1">
    <property type="nucleotide sequence ID" value="NZ_JAQNDO010000001.1"/>
</dbReference>
<comment type="subcellular location">
    <subcellularLocation>
        <location evidence="6">Cytoplasm</location>
    </subcellularLocation>
</comment>
<keyword evidence="5 6" id="KW-0949">S-adenosyl-L-methionine</keyword>
<comment type="caution">
    <text evidence="7">The sequence shown here is derived from an EMBL/GenBank/DDBJ whole genome shotgun (WGS) entry which is preliminary data.</text>
</comment>
<dbReference type="Pfam" id="PF06325">
    <property type="entry name" value="PrmA"/>
    <property type="match status" value="1"/>
</dbReference>
<evidence type="ECO:0000256" key="4">
    <source>
        <dbReference type="ARBA" id="ARBA00022679"/>
    </source>
</evidence>
<evidence type="ECO:0000313" key="8">
    <source>
        <dbReference type="Proteomes" id="UP001221411"/>
    </source>
</evidence>
<dbReference type="InterPro" id="IPR004498">
    <property type="entry name" value="Ribosomal_PrmA_MeTrfase"/>
</dbReference>
<feature type="binding site" evidence="6">
    <location>
        <position position="227"/>
    </location>
    <ligand>
        <name>S-adenosyl-L-methionine</name>
        <dbReference type="ChEBI" id="CHEBI:59789"/>
    </ligand>
</feature>
<evidence type="ECO:0000256" key="3">
    <source>
        <dbReference type="ARBA" id="ARBA00022603"/>
    </source>
</evidence>